<dbReference type="EMBL" id="JARKHS020002964">
    <property type="protein sequence ID" value="KAK8786142.1"/>
    <property type="molecule type" value="Genomic_DNA"/>
</dbReference>
<evidence type="ECO:0000256" key="1">
    <source>
        <dbReference type="ARBA" id="ARBA00022737"/>
    </source>
</evidence>
<feature type="region of interest" description="Disordered" evidence="3">
    <location>
        <begin position="1"/>
        <end position="47"/>
    </location>
</feature>
<dbReference type="GO" id="GO:0005829">
    <property type="term" value="C:cytosol"/>
    <property type="evidence" value="ECO:0007669"/>
    <property type="project" value="TreeGrafter"/>
</dbReference>
<dbReference type="InterPro" id="IPR011989">
    <property type="entry name" value="ARM-like"/>
</dbReference>
<comment type="caution">
    <text evidence="4">The sequence shown here is derived from an EMBL/GenBank/DDBJ whole genome shotgun (WGS) entry which is preliminary data.</text>
</comment>
<dbReference type="Gene3D" id="1.25.10.10">
    <property type="entry name" value="Leucine-rich Repeat Variant"/>
    <property type="match status" value="1"/>
</dbReference>
<evidence type="ECO:0000313" key="5">
    <source>
        <dbReference type="Proteomes" id="UP001321473"/>
    </source>
</evidence>
<evidence type="ECO:0000256" key="2">
    <source>
        <dbReference type="PROSITE-ProRule" id="PRU00103"/>
    </source>
</evidence>
<evidence type="ECO:0000256" key="3">
    <source>
        <dbReference type="SAM" id="MobiDB-lite"/>
    </source>
</evidence>
<dbReference type="GO" id="GO:0019888">
    <property type="term" value="F:protein phosphatase regulator activity"/>
    <property type="evidence" value="ECO:0007669"/>
    <property type="project" value="TreeGrafter"/>
</dbReference>
<accession>A0AAQ4FHM6</accession>
<dbReference type="PANTHER" id="PTHR21467">
    <property type="entry name" value="PROTEIN PHOSPHATASE 4 REGULATORY SUBUNIT 4 PPP4R4"/>
    <property type="match status" value="1"/>
</dbReference>
<dbReference type="SUPFAM" id="SSF48371">
    <property type="entry name" value="ARM repeat"/>
    <property type="match status" value="1"/>
</dbReference>
<keyword evidence="5" id="KW-1185">Reference proteome</keyword>
<feature type="repeat" description="HEAT" evidence="2">
    <location>
        <begin position="146"/>
        <end position="184"/>
    </location>
</feature>
<dbReference type="PANTHER" id="PTHR21467:SF0">
    <property type="entry name" value="SERINE_THREONINE-PROTEIN PHOSPHATASE 4 REGULATORY SUBUNIT 4"/>
    <property type="match status" value="1"/>
</dbReference>
<sequence>MVPTSGSLAPREQSCSSPPLILAEDDCGSPDEHAVQPPFQSPSQDGKPLTKLLEGSTLVSQSFAQSLLQSILSSVESRDPVVANAWADTLLDVLELLPRATISQQVLQVAVQKGQASQSSLSRLVSCRLLGALAVLLEPCLVQRELLPLAESLCQDPEPVVRAAVCRQLGALTRSAGLGMTRQHLLPCLVELSSDGDYAVRRAALVMAVTMLGLLDDASCRDSLVSLVVQWKHRPVRELAFLATQMGPLCHLPAGIVDKDGWLLELYQELSTIGLHESNQSSPVVMGATVRQVDAVLCRQACARCFPDFARLVGAESFETELLITWNTLCTDPDKFVRTVMAEGVSQVVTFLSGQGIVSWPRLLLIEACGLLAEGLLADGLSTIAQALLPCRACCNSTCRAGCDNCCTEAELVLLVSSAEACVEQLGLKWRQEAAVWMALGYLAGPHLPFGLQERITRRLLRRIQAAVSVCQMSCQSGPLPCRVAAVRSLLAFLQRSPSGQEELLKDIIQGLAQGRSCRSRLMFIQLCSAAEDIRALMQWRLLQHLHRLAAEDPVESVRREASRCLAQLESIRKAEQRTITAPLAGKDRIEGTSPGVCCGTWPVRHRSSRLPVSVQHFQAAGKREKIPSSPHLHNASVLNRALPPPGRLAARSGMPSRIPVLDFAYRCKRQLAESVSKEDPS</sequence>
<dbReference type="AlphaFoldDB" id="A0AAQ4FHM6"/>
<organism evidence="4 5">
    <name type="scientific">Amblyomma americanum</name>
    <name type="common">Lone star tick</name>
    <dbReference type="NCBI Taxonomy" id="6943"/>
    <lineage>
        <taxon>Eukaryota</taxon>
        <taxon>Metazoa</taxon>
        <taxon>Ecdysozoa</taxon>
        <taxon>Arthropoda</taxon>
        <taxon>Chelicerata</taxon>
        <taxon>Arachnida</taxon>
        <taxon>Acari</taxon>
        <taxon>Parasitiformes</taxon>
        <taxon>Ixodida</taxon>
        <taxon>Ixodoidea</taxon>
        <taxon>Ixodidae</taxon>
        <taxon>Amblyomminae</taxon>
        <taxon>Amblyomma</taxon>
    </lineage>
</organism>
<protein>
    <submittedName>
        <fullName evidence="4">Uncharacterized protein</fullName>
    </submittedName>
</protein>
<gene>
    <name evidence="4" type="ORF">V5799_007490</name>
</gene>
<feature type="compositionally biased region" description="Polar residues" evidence="3">
    <location>
        <begin position="1"/>
        <end position="17"/>
    </location>
</feature>
<name>A0AAQ4FHM6_AMBAM</name>
<proteinExistence type="predicted"/>
<dbReference type="InterPro" id="IPR000357">
    <property type="entry name" value="HEAT"/>
</dbReference>
<feature type="repeat" description="HEAT" evidence="2">
    <location>
        <begin position="185"/>
        <end position="223"/>
    </location>
</feature>
<dbReference type="InterPro" id="IPR016024">
    <property type="entry name" value="ARM-type_fold"/>
</dbReference>
<keyword evidence="1" id="KW-0677">Repeat</keyword>
<dbReference type="Pfam" id="PF02985">
    <property type="entry name" value="HEAT"/>
    <property type="match status" value="1"/>
</dbReference>
<dbReference type="Proteomes" id="UP001321473">
    <property type="component" value="Unassembled WGS sequence"/>
</dbReference>
<dbReference type="InterPro" id="IPR039918">
    <property type="entry name" value="PPP4R4"/>
</dbReference>
<dbReference type="GO" id="GO:0008287">
    <property type="term" value="C:protein serine/threonine phosphatase complex"/>
    <property type="evidence" value="ECO:0007669"/>
    <property type="project" value="TreeGrafter"/>
</dbReference>
<evidence type="ECO:0000313" key="4">
    <source>
        <dbReference type="EMBL" id="KAK8786142.1"/>
    </source>
</evidence>
<reference evidence="4 5" key="1">
    <citation type="journal article" date="2023" name="Arcadia Sci">
        <title>De novo assembly of a long-read Amblyomma americanum tick genome.</title>
        <authorList>
            <person name="Chou S."/>
            <person name="Poskanzer K.E."/>
            <person name="Rollins M."/>
            <person name="Thuy-Boun P.S."/>
        </authorList>
    </citation>
    <scope>NUCLEOTIDE SEQUENCE [LARGE SCALE GENOMIC DNA]</scope>
    <source>
        <strain evidence="4">F_SG_1</strain>
        <tissue evidence="4">Salivary glands</tissue>
    </source>
</reference>
<dbReference type="InterPro" id="IPR021133">
    <property type="entry name" value="HEAT_type_2"/>
</dbReference>
<dbReference type="PROSITE" id="PS50077">
    <property type="entry name" value="HEAT_REPEAT"/>
    <property type="match status" value="2"/>
</dbReference>